<keyword evidence="2" id="KW-1185">Reference proteome</keyword>
<dbReference type="AlphaFoldDB" id="A0A8J7S5S6"/>
<name>A0A8J7S5S6_9PROT</name>
<evidence type="ECO:0000313" key="1">
    <source>
        <dbReference type="EMBL" id="MBP5857289.1"/>
    </source>
</evidence>
<organism evidence="1 2">
    <name type="scientific">Marivibrio halodurans</name>
    <dbReference type="NCBI Taxonomy" id="2039722"/>
    <lineage>
        <taxon>Bacteria</taxon>
        <taxon>Pseudomonadati</taxon>
        <taxon>Pseudomonadota</taxon>
        <taxon>Alphaproteobacteria</taxon>
        <taxon>Rhodospirillales</taxon>
        <taxon>Rhodospirillaceae</taxon>
        <taxon>Marivibrio</taxon>
    </lineage>
</organism>
<gene>
    <name evidence="1" type="ORF">KAJ83_09735</name>
</gene>
<evidence type="ECO:0000313" key="2">
    <source>
        <dbReference type="Proteomes" id="UP000672602"/>
    </source>
</evidence>
<dbReference type="EMBL" id="JAGMWN010000004">
    <property type="protein sequence ID" value="MBP5857289.1"/>
    <property type="molecule type" value="Genomic_DNA"/>
</dbReference>
<dbReference type="RefSeq" id="WP_210681879.1">
    <property type="nucleotide sequence ID" value="NZ_JAGMWN010000004.1"/>
</dbReference>
<reference evidence="1" key="1">
    <citation type="submission" date="2021-04" db="EMBL/GenBank/DDBJ databases">
        <authorList>
            <person name="Zhang D.-C."/>
        </authorList>
    </citation>
    <scope>NUCLEOTIDE SEQUENCE</scope>
    <source>
        <strain evidence="1">CGMCC 1.15697</strain>
    </source>
</reference>
<protein>
    <submittedName>
        <fullName evidence="1">Uncharacterized protein</fullName>
    </submittedName>
</protein>
<dbReference type="Proteomes" id="UP000672602">
    <property type="component" value="Unassembled WGS sequence"/>
</dbReference>
<proteinExistence type="predicted"/>
<comment type="caution">
    <text evidence="1">The sequence shown here is derived from an EMBL/GenBank/DDBJ whole genome shotgun (WGS) entry which is preliminary data.</text>
</comment>
<sequence length="70" mass="7601">MCIEETIDRLSLPPALRDLQRAAVALAREIDRLPAGSDRAVAQTLLLDILSRLGYRPDACAALTLEELVG</sequence>
<accession>A0A8J7S5S6</accession>